<gene>
    <name evidence="1" type="primary">gldD</name>
    <name evidence="1" type="ORF">IDJ76_19410</name>
</gene>
<dbReference type="RefSeq" id="WP_191165747.1">
    <property type="nucleotide sequence ID" value="NZ_JACWMX010000010.1"/>
</dbReference>
<dbReference type="Proteomes" id="UP000619078">
    <property type="component" value="Unassembled WGS sequence"/>
</dbReference>
<accession>A0A926NSK0</accession>
<dbReference type="Pfam" id="PF25593">
    <property type="entry name" value="GldD_lipo"/>
    <property type="match status" value="1"/>
</dbReference>
<evidence type="ECO:0000313" key="1">
    <source>
        <dbReference type="EMBL" id="MBD1395281.1"/>
    </source>
</evidence>
<protein>
    <submittedName>
        <fullName evidence="1">Gliding motility lipoprotein GldD</fullName>
    </submittedName>
</protein>
<dbReference type="AlphaFoldDB" id="A0A926NSK0"/>
<keyword evidence="1" id="KW-0449">Lipoprotein</keyword>
<sequence length="200" mass="23318">MERKRLNAFKVLAVLITVLFLYACGGNADYSPKPRGFFRIVYPEKTYQPYTDGCPFTFDYPKYTFFEPDKSRNAQPCWINMQFPQFNATLHLTYQPITSKKEFNELTEDAHKLSFKHTVKATGINTATIYYPDRNVYGIYYSIDGNTASSAQFYLTDSTRHYLRGALYFNSEPRLDSIQPVLTFIKKDVDVLIKTLKWKN</sequence>
<dbReference type="PROSITE" id="PS51257">
    <property type="entry name" value="PROKAR_LIPOPROTEIN"/>
    <property type="match status" value="1"/>
</dbReference>
<organism evidence="1 2">
    <name type="scientific">Mucilaginibacter glaciei</name>
    <dbReference type="NCBI Taxonomy" id="2772109"/>
    <lineage>
        <taxon>Bacteria</taxon>
        <taxon>Pseudomonadati</taxon>
        <taxon>Bacteroidota</taxon>
        <taxon>Sphingobacteriia</taxon>
        <taxon>Sphingobacteriales</taxon>
        <taxon>Sphingobacteriaceae</taxon>
        <taxon>Mucilaginibacter</taxon>
    </lineage>
</organism>
<keyword evidence="2" id="KW-1185">Reference proteome</keyword>
<dbReference type="InterPro" id="IPR019850">
    <property type="entry name" value="GldD-like"/>
</dbReference>
<comment type="caution">
    <text evidence="1">The sequence shown here is derived from an EMBL/GenBank/DDBJ whole genome shotgun (WGS) entry which is preliminary data.</text>
</comment>
<reference evidence="1" key="1">
    <citation type="submission" date="2020-09" db="EMBL/GenBank/DDBJ databases">
        <title>Novel species of Mucilaginibacter isolated from a glacier on the Tibetan Plateau.</title>
        <authorList>
            <person name="Liu Q."/>
            <person name="Xin Y.-H."/>
        </authorList>
    </citation>
    <scope>NUCLEOTIDE SEQUENCE</scope>
    <source>
        <strain evidence="1">ZB1P21</strain>
    </source>
</reference>
<dbReference type="EMBL" id="JACWMX010000010">
    <property type="protein sequence ID" value="MBD1395281.1"/>
    <property type="molecule type" value="Genomic_DNA"/>
</dbReference>
<name>A0A926NSK0_9SPHI</name>
<proteinExistence type="predicted"/>
<dbReference type="NCBIfam" id="TIGR03512">
    <property type="entry name" value="GldD_lipo"/>
    <property type="match status" value="1"/>
</dbReference>
<evidence type="ECO:0000313" key="2">
    <source>
        <dbReference type="Proteomes" id="UP000619078"/>
    </source>
</evidence>